<protein>
    <submittedName>
        <fullName evidence="1">Uncharacterized protein</fullName>
    </submittedName>
</protein>
<reference evidence="1" key="2">
    <citation type="submission" date="2020-11" db="EMBL/GenBank/DDBJ databases">
        <authorList>
            <person name="McCartney M.A."/>
            <person name="Auch B."/>
            <person name="Kono T."/>
            <person name="Mallez S."/>
            <person name="Becker A."/>
            <person name="Gohl D.M."/>
            <person name="Silverstein K.A.T."/>
            <person name="Koren S."/>
            <person name="Bechman K.B."/>
            <person name="Herman A."/>
            <person name="Abrahante J.E."/>
            <person name="Garbe J."/>
        </authorList>
    </citation>
    <scope>NUCLEOTIDE SEQUENCE</scope>
    <source>
        <strain evidence="1">Duluth1</strain>
        <tissue evidence="1">Whole animal</tissue>
    </source>
</reference>
<comment type="caution">
    <text evidence="1">The sequence shown here is derived from an EMBL/GenBank/DDBJ whole genome shotgun (WGS) entry which is preliminary data.</text>
</comment>
<name>A0A9D4EHK4_DREPO</name>
<evidence type="ECO:0000313" key="1">
    <source>
        <dbReference type="EMBL" id="KAH3779836.1"/>
    </source>
</evidence>
<proteinExistence type="predicted"/>
<organism evidence="1 2">
    <name type="scientific">Dreissena polymorpha</name>
    <name type="common">Zebra mussel</name>
    <name type="synonym">Mytilus polymorpha</name>
    <dbReference type="NCBI Taxonomy" id="45954"/>
    <lineage>
        <taxon>Eukaryota</taxon>
        <taxon>Metazoa</taxon>
        <taxon>Spiralia</taxon>
        <taxon>Lophotrochozoa</taxon>
        <taxon>Mollusca</taxon>
        <taxon>Bivalvia</taxon>
        <taxon>Autobranchia</taxon>
        <taxon>Heteroconchia</taxon>
        <taxon>Euheterodonta</taxon>
        <taxon>Imparidentia</taxon>
        <taxon>Neoheterodontei</taxon>
        <taxon>Myida</taxon>
        <taxon>Dreissenoidea</taxon>
        <taxon>Dreissenidae</taxon>
        <taxon>Dreissena</taxon>
    </lineage>
</organism>
<keyword evidence="2" id="KW-1185">Reference proteome</keyword>
<dbReference type="Proteomes" id="UP000828390">
    <property type="component" value="Unassembled WGS sequence"/>
</dbReference>
<gene>
    <name evidence="1" type="ORF">DPMN_157644</name>
</gene>
<accession>A0A9D4EHK4</accession>
<evidence type="ECO:0000313" key="2">
    <source>
        <dbReference type="Proteomes" id="UP000828390"/>
    </source>
</evidence>
<dbReference type="EMBL" id="JAIWYP010000008">
    <property type="protein sequence ID" value="KAH3779836.1"/>
    <property type="molecule type" value="Genomic_DNA"/>
</dbReference>
<dbReference type="AlphaFoldDB" id="A0A9D4EHK4"/>
<reference evidence="1" key="1">
    <citation type="journal article" date="2019" name="bioRxiv">
        <title>The Genome of the Zebra Mussel, Dreissena polymorpha: A Resource for Invasive Species Research.</title>
        <authorList>
            <person name="McCartney M.A."/>
            <person name="Auch B."/>
            <person name="Kono T."/>
            <person name="Mallez S."/>
            <person name="Zhang Y."/>
            <person name="Obille A."/>
            <person name="Becker A."/>
            <person name="Abrahante J.E."/>
            <person name="Garbe J."/>
            <person name="Badalamenti J.P."/>
            <person name="Herman A."/>
            <person name="Mangelson H."/>
            <person name="Liachko I."/>
            <person name="Sullivan S."/>
            <person name="Sone E.D."/>
            <person name="Koren S."/>
            <person name="Silverstein K.A.T."/>
            <person name="Beckman K.B."/>
            <person name="Gohl D.M."/>
        </authorList>
    </citation>
    <scope>NUCLEOTIDE SEQUENCE</scope>
    <source>
        <strain evidence="1">Duluth1</strain>
        <tissue evidence="1">Whole animal</tissue>
    </source>
</reference>
<sequence>MKKTVELFYDSPTYMCVKCISYIHIHLSSNLGDSSTFQILIHLSSNLGDSNSYQILVTPAHIRSWWLQLICPPRFISDQIVIHLRSDLGDSSSYQIVIHLRSDRGDSSSYLRGSSTFMMFVKGTLKTQRFITAVDMMDSTKTEELSRQMWHRNWSRVCLGARGYLHSCFKTEELSRQM</sequence>